<protein>
    <recommendedName>
        <fullName evidence="1">Protein FAR1-RELATED SEQUENCE</fullName>
    </recommendedName>
</protein>
<evidence type="ECO:0000313" key="3">
    <source>
        <dbReference type="EMBL" id="KAL3511291.1"/>
    </source>
</evidence>
<dbReference type="PANTHER" id="PTHR31669:SF299">
    <property type="entry name" value="PROTEIN FAR1-RELATED SEQUENCE"/>
    <property type="match status" value="1"/>
</dbReference>
<organism evidence="3 4">
    <name type="scientific">Cinchona calisaya</name>
    <dbReference type="NCBI Taxonomy" id="153742"/>
    <lineage>
        <taxon>Eukaryota</taxon>
        <taxon>Viridiplantae</taxon>
        <taxon>Streptophyta</taxon>
        <taxon>Embryophyta</taxon>
        <taxon>Tracheophyta</taxon>
        <taxon>Spermatophyta</taxon>
        <taxon>Magnoliopsida</taxon>
        <taxon>eudicotyledons</taxon>
        <taxon>Gunneridae</taxon>
        <taxon>Pentapetalae</taxon>
        <taxon>asterids</taxon>
        <taxon>lamiids</taxon>
        <taxon>Gentianales</taxon>
        <taxon>Rubiaceae</taxon>
        <taxon>Cinchonoideae</taxon>
        <taxon>Cinchoneae</taxon>
        <taxon>Cinchona</taxon>
    </lineage>
</organism>
<comment type="subcellular location">
    <subcellularLocation>
        <location evidence="1">Nucleus</location>
    </subcellularLocation>
</comment>
<dbReference type="InterPro" id="IPR018289">
    <property type="entry name" value="MULE_transposase_dom"/>
</dbReference>
<proteinExistence type="inferred from homology"/>
<dbReference type="Proteomes" id="UP001630127">
    <property type="component" value="Unassembled WGS sequence"/>
</dbReference>
<evidence type="ECO:0000256" key="1">
    <source>
        <dbReference type="RuleBase" id="RU367018"/>
    </source>
</evidence>
<evidence type="ECO:0000259" key="2">
    <source>
        <dbReference type="Pfam" id="PF10551"/>
    </source>
</evidence>
<accession>A0ABD2YWK1</accession>
<name>A0ABD2YWK1_9GENT</name>
<comment type="caution">
    <text evidence="3">The sequence shown here is derived from an EMBL/GenBank/DDBJ whole genome shotgun (WGS) entry which is preliminary data.</text>
</comment>
<evidence type="ECO:0000313" key="4">
    <source>
        <dbReference type="Proteomes" id="UP001630127"/>
    </source>
</evidence>
<keyword evidence="1" id="KW-0479">Metal-binding</keyword>
<dbReference type="GO" id="GO:0008270">
    <property type="term" value="F:zinc ion binding"/>
    <property type="evidence" value="ECO:0007669"/>
    <property type="project" value="UniProtKB-UniRule"/>
</dbReference>
<reference evidence="3 4" key="1">
    <citation type="submission" date="2024-11" db="EMBL/GenBank/DDBJ databases">
        <title>A near-complete genome assembly of Cinchona calisaya.</title>
        <authorList>
            <person name="Lian D.C."/>
            <person name="Zhao X.W."/>
            <person name="Wei L."/>
        </authorList>
    </citation>
    <scope>NUCLEOTIDE SEQUENCE [LARGE SCALE GENOMIC DNA]</scope>
    <source>
        <tissue evidence="3">Nenye</tissue>
    </source>
</reference>
<keyword evidence="1" id="KW-0863">Zinc-finger</keyword>
<dbReference type="Pfam" id="PF10551">
    <property type="entry name" value="MULE"/>
    <property type="match status" value="1"/>
</dbReference>
<feature type="domain" description="MULE transposase" evidence="2">
    <location>
        <begin position="55"/>
        <end position="149"/>
    </location>
</feature>
<dbReference type="AlphaFoldDB" id="A0ABD2YWK1"/>
<keyword evidence="4" id="KW-1185">Reference proteome</keyword>
<dbReference type="EMBL" id="JBJUIK010000012">
    <property type="protein sequence ID" value="KAL3511291.1"/>
    <property type="molecule type" value="Genomic_DNA"/>
</dbReference>
<comment type="function">
    <text evidence="1">Putative transcription activator involved in regulating light control of development.</text>
</comment>
<keyword evidence="1" id="KW-0862">Zinc</keyword>
<comment type="similarity">
    <text evidence="1">Belongs to the FHY3/FAR1 family.</text>
</comment>
<dbReference type="GO" id="GO:0005634">
    <property type="term" value="C:nucleus"/>
    <property type="evidence" value="ECO:0007669"/>
    <property type="project" value="UniProtKB-SubCell"/>
</dbReference>
<gene>
    <name evidence="3" type="ORF">ACH5RR_030692</name>
</gene>
<dbReference type="PANTHER" id="PTHR31669">
    <property type="entry name" value="PROTEIN FAR1-RELATED SEQUENCE 10-RELATED"/>
    <property type="match status" value="1"/>
</dbReference>
<dbReference type="GO" id="GO:0006355">
    <property type="term" value="P:regulation of DNA-templated transcription"/>
    <property type="evidence" value="ECO:0007669"/>
    <property type="project" value="UniProtKB-UniRule"/>
</dbReference>
<dbReference type="InterPro" id="IPR031052">
    <property type="entry name" value="FHY3/FAR1"/>
</dbReference>
<sequence>MNVGDTGAVLEYLQKMQLDDPNFFYAIQVDEDDLIKNIFWADEIMKADYSSFGDVVCFDTTYRKNNEGRPFALFVGVNHHKQTTIFGAALLYDETILMFEWLFDTFARAMSGKKPNTMLTDQDAAMARALTSTWSKTRHRLCIWNIFQNAAIHLSPVFEKFKEFATDFSSCI</sequence>
<keyword evidence="1" id="KW-0539">Nucleus</keyword>